<dbReference type="EMBL" id="AABKAB010000014">
    <property type="protein sequence ID" value="EAH8157726.1"/>
    <property type="molecule type" value="Genomic_DNA"/>
</dbReference>
<dbReference type="AlphaFoldDB" id="A0A823XFN8"/>
<gene>
    <name evidence="2" type="ORF">ES716_07330</name>
</gene>
<evidence type="ECO:0000313" key="2">
    <source>
        <dbReference type="EMBL" id="EAH8157726.1"/>
    </source>
</evidence>
<evidence type="ECO:0000313" key="3">
    <source>
        <dbReference type="Proteomes" id="UP000576616"/>
    </source>
</evidence>
<feature type="non-terminal residue" evidence="2">
    <location>
        <position position="65"/>
    </location>
</feature>
<keyword evidence="1" id="KW-0812">Transmembrane</keyword>
<comment type="caution">
    <text evidence="2">The sequence shown here is derived from an EMBL/GenBank/DDBJ whole genome shotgun (WGS) entry which is preliminary data.</text>
</comment>
<sequence length="65" mass="8125">MKWFEKEDSQAIFISLLIIIFISILWMFNLNYIYNFIDIKFVAWNFNNFFEKMKYFSISNLILFF</sequence>
<dbReference type="Proteomes" id="UP000576616">
    <property type="component" value="Unassembled WGS sequence"/>
</dbReference>
<protein>
    <submittedName>
        <fullName evidence="2">Uncharacterized protein</fullName>
    </submittedName>
</protein>
<accession>A0A823XFN8</accession>
<evidence type="ECO:0000256" key="1">
    <source>
        <dbReference type="SAM" id="Phobius"/>
    </source>
</evidence>
<reference evidence="2 3" key="1">
    <citation type="submission" date="2019-01" db="EMBL/GenBank/DDBJ databases">
        <authorList>
            <consortium name="PulseNet: The National Subtyping Network for Foodborne Disease Surveillance"/>
            <person name="Tarr C.L."/>
            <person name="Trees E."/>
            <person name="Katz L.S."/>
            <person name="Carleton-Romer H.A."/>
            <person name="Stroika S."/>
            <person name="Kucerova Z."/>
            <person name="Roache K.F."/>
            <person name="Sabol A.L."/>
            <person name="Besser J."/>
            <person name="Gerner-Smidt P."/>
        </authorList>
    </citation>
    <scope>NUCLEOTIDE SEQUENCE [LARGE SCALE GENOMIC DNA]</scope>
    <source>
        <strain evidence="2 3">PNUSAC007828</strain>
    </source>
</reference>
<organism evidence="2 3">
    <name type="scientific">Campylobacter coli</name>
    <dbReference type="NCBI Taxonomy" id="195"/>
    <lineage>
        <taxon>Bacteria</taxon>
        <taxon>Pseudomonadati</taxon>
        <taxon>Campylobacterota</taxon>
        <taxon>Epsilonproteobacteria</taxon>
        <taxon>Campylobacterales</taxon>
        <taxon>Campylobacteraceae</taxon>
        <taxon>Campylobacter</taxon>
    </lineage>
</organism>
<feature type="transmembrane region" description="Helical" evidence="1">
    <location>
        <begin position="12"/>
        <end position="34"/>
    </location>
</feature>
<keyword evidence="1" id="KW-0472">Membrane</keyword>
<keyword evidence="1" id="KW-1133">Transmembrane helix</keyword>
<proteinExistence type="predicted"/>
<name>A0A823XFN8_CAMCO</name>